<dbReference type="EMBL" id="JAFBDZ010000002">
    <property type="protein sequence ID" value="MBM7585290.1"/>
    <property type="molecule type" value="Genomic_DNA"/>
</dbReference>
<comment type="caution">
    <text evidence="3">The sequence shown here is derived from an EMBL/GenBank/DDBJ whole genome shotgun (WGS) entry which is preliminary data.</text>
</comment>
<evidence type="ECO:0000313" key="4">
    <source>
        <dbReference type="Proteomes" id="UP001646157"/>
    </source>
</evidence>
<accession>A0ABS2NBQ3</accession>
<organism evidence="3 4">
    <name type="scientific">Rossellomorea pakistanensis</name>
    <dbReference type="NCBI Taxonomy" id="992288"/>
    <lineage>
        <taxon>Bacteria</taxon>
        <taxon>Bacillati</taxon>
        <taxon>Bacillota</taxon>
        <taxon>Bacilli</taxon>
        <taxon>Bacillales</taxon>
        <taxon>Bacillaceae</taxon>
        <taxon>Rossellomorea</taxon>
    </lineage>
</organism>
<keyword evidence="2" id="KW-0472">Membrane</keyword>
<feature type="compositionally biased region" description="Basic and acidic residues" evidence="1">
    <location>
        <begin position="271"/>
        <end position="283"/>
    </location>
</feature>
<reference evidence="3 4" key="1">
    <citation type="submission" date="2021-01" db="EMBL/GenBank/DDBJ databases">
        <title>Genomic Encyclopedia of Type Strains, Phase IV (KMG-IV): sequencing the most valuable type-strain genomes for metagenomic binning, comparative biology and taxonomic classification.</title>
        <authorList>
            <person name="Goeker M."/>
        </authorList>
    </citation>
    <scope>NUCLEOTIDE SEQUENCE [LARGE SCALE GENOMIC DNA]</scope>
    <source>
        <strain evidence="3 4">DSM 24834</strain>
    </source>
</reference>
<evidence type="ECO:0000313" key="3">
    <source>
        <dbReference type="EMBL" id="MBM7585290.1"/>
    </source>
</evidence>
<dbReference type="NCBIfam" id="TIGR04087">
    <property type="entry name" value="YqxM_for_SipW"/>
    <property type="match status" value="1"/>
</dbReference>
<dbReference type="NCBIfam" id="TIGR04088">
    <property type="entry name" value="cognate_SipW"/>
    <property type="match status" value="1"/>
</dbReference>
<evidence type="ECO:0000256" key="2">
    <source>
        <dbReference type="SAM" id="Phobius"/>
    </source>
</evidence>
<feature type="compositionally biased region" description="Basic and acidic residues" evidence="1">
    <location>
        <begin position="212"/>
        <end position="223"/>
    </location>
</feature>
<gene>
    <name evidence="3" type="ORF">JOC86_001832</name>
</gene>
<feature type="transmembrane region" description="Helical" evidence="2">
    <location>
        <begin position="39"/>
        <end position="62"/>
    </location>
</feature>
<feature type="region of interest" description="Disordered" evidence="1">
    <location>
        <begin position="173"/>
        <end position="303"/>
    </location>
</feature>
<keyword evidence="2" id="KW-1133">Transmembrane helix</keyword>
<dbReference type="Proteomes" id="UP001646157">
    <property type="component" value="Unassembled WGS sequence"/>
</dbReference>
<sequence length="303" mass="33776">MFSKKNKTISKKNVLILIFLEGGINIRTKRLRKFKNHHWLYLITMKVAIILYALSFTLMNILGSTNAYFSDSDSGTGRIQAGTWEVDPPPEEEWDRSSLSFTGPILNNKGTISSTIINNGSDMAGTVTYEVWWIERGNPKKGEKLADGIVPALKSGQSTNLNYKTTKPGNYMFKAYQRPNHGDPNNKKGNGNEEGALWSESITVTAQAPAQKIEEEKDQKAPEMKSSPSETKEETPKPPVQKTEPTLAPKEEAPKEETNPPVEEPPPASPPKEEPNPKVEPKKQQAVQESNQEEPEKDTNETN</sequence>
<keyword evidence="2" id="KW-0812">Transmembrane</keyword>
<proteinExistence type="predicted"/>
<feature type="compositionally biased region" description="Basic and acidic residues" evidence="1">
    <location>
        <begin position="249"/>
        <end position="258"/>
    </location>
</feature>
<dbReference type="InterPro" id="IPR023848">
    <property type="entry name" value="TasA"/>
</dbReference>
<dbReference type="RefSeq" id="WP_205170902.1">
    <property type="nucleotide sequence ID" value="NZ_JAFBDZ010000002.1"/>
</dbReference>
<name>A0ABS2NBQ3_9BACI</name>
<evidence type="ECO:0000256" key="1">
    <source>
        <dbReference type="SAM" id="MobiDB-lite"/>
    </source>
</evidence>
<protein>
    <submittedName>
        <fullName evidence="3">TasA anchoring/assembly protein</fullName>
    </submittedName>
</protein>
<dbReference type="InterPro" id="IPR023833">
    <property type="entry name" value="Signal_pept_SipW-depend-type"/>
</dbReference>
<keyword evidence="4" id="KW-1185">Reference proteome</keyword>